<evidence type="ECO:0000256" key="1">
    <source>
        <dbReference type="ARBA" id="ARBA00010641"/>
    </source>
</evidence>
<dbReference type="GO" id="GO:0003677">
    <property type="term" value="F:DNA binding"/>
    <property type="evidence" value="ECO:0007669"/>
    <property type="project" value="InterPro"/>
</dbReference>
<evidence type="ECO:0000256" key="2">
    <source>
        <dbReference type="ARBA" id="ARBA00023015"/>
    </source>
</evidence>
<dbReference type="AlphaFoldDB" id="A0A6B9ZH00"/>
<dbReference type="InterPro" id="IPR039425">
    <property type="entry name" value="RNA_pol_sigma-70-like"/>
</dbReference>
<dbReference type="PANTHER" id="PTHR43133:SF46">
    <property type="entry name" value="RNA POLYMERASE SIGMA-70 FACTOR ECF SUBFAMILY"/>
    <property type="match status" value="1"/>
</dbReference>
<dbReference type="Gene3D" id="1.10.1740.10">
    <property type="match status" value="1"/>
</dbReference>
<accession>A0A6B9ZH00</accession>
<organism evidence="7 8">
    <name type="scientific">Chitinophaga agri</name>
    <dbReference type="NCBI Taxonomy" id="2703787"/>
    <lineage>
        <taxon>Bacteria</taxon>
        <taxon>Pseudomonadati</taxon>
        <taxon>Bacteroidota</taxon>
        <taxon>Chitinophagia</taxon>
        <taxon>Chitinophagales</taxon>
        <taxon>Chitinophagaceae</taxon>
        <taxon>Chitinophaga</taxon>
    </lineage>
</organism>
<dbReference type="SUPFAM" id="SSF88659">
    <property type="entry name" value="Sigma3 and sigma4 domains of RNA polymerase sigma factors"/>
    <property type="match status" value="1"/>
</dbReference>
<dbReference type="InterPro" id="IPR013249">
    <property type="entry name" value="RNA_pol_sigma70_r4_t2"/>
</dbReference>
<dbReference type="RefSeq" id="WP_162332989.1">
    <property type="nucleotide sequence ID" value="NZ_CP048113.1"/>
</dbReference>
<evidence type="ECO:0000313" key="8">
    <source>
        <dbReference type="Proteomes" id="UP000476411"/>
    </source>
</evidence>
<dbReference type="InterPro" id="IPR007627">
    <property type="entry name" value="RNA_pol_sigma70_r2"/>
</dbReference>
<dbReference type="NCBIfam" id="TIGR02937">
    <property type="entry name" value="sigma70-ECF"/>
    <property type="match status" value="1"/>
</dbReference>
<evidence type="ECO:0000259" key="6">
    <source>
        <dbReference type="Pfam" id="PF08281"/>
    </source>
</evidence>
<gene>
    <name evidence="7" type="ORF">GWR21_17445</name>
</gene>
<dbReference type="Proteomes" id="UP000476411">
    <property type="component" value="Chromosome"/>
</dbReference>
<comment type="similarity">
    <text evidence="1">Belongs to the sigma-70 factor family. ECF subfamily.</text>
</comment>
<dbReference type="InterPro" id="IPR013325">
    <property type="entry name" value="RNA_pol_sigma_r2"/>
</dbReference>
<proteinExistence type="inferred from homology"/>
<dbReference type="InterPro" id="IPR036388">
    <property type="entry name" value="WH-like_DNA-bd_sf"/>
</dbReference>
<evidence type="ECO:0000313" key="7">
    <source>
        <dbReference type="EMBL" id="QHS61317.1"/>
    </source>
</evidence>
<name>A0A6B9ZH00_9BACT</name>
<evidence type="ECO:0000256" key="4">
    <source>
        <dbReference type="ARBA" id="ARBA00023163"/>
    </source>
</evidence>
<dbReference type="Pfam" id="PF08281">
    <property type="entry name" value="Sigma70_r4_2"/>
    <property type="match status" value="1"/>
</dbReference>
<dbReference type="KEGG" id="chih:GWR21_17445"/>
<feature type="domain" description="RNA polymerase sigma factor 70 region 4 type 2" evidence="6">
    <location>
        <begin position="125"/>
        <end position="177"/>
    </location>
</feature>
<keyword evidence="2" id="KW-0805">Transcription regulation</keyword>
<dbReference type="EMBL" id="CP048113">
    <property type="protein sequence ID" value="QHS61317.1"/>
    <property type="molecule type" value="Genomic_DNA"/>
</dbReference>
<protein>
    <submittedName>
        <fullName evidence="7">Sigma-70 family RNA polymerase sigma factor</fullName>
    </submittedName>
</protein>
<dbReference type="CDD" id="cd06171">
    <property type="entry name" value="Sigma70_r4"/>
    <property type="match status" value="1"/>
</dbReference>
<keyword evidence="3" id="KW-0731">Sigma factor</keyword>
<evidence type="ECO:0000256" key="3">
    <source>
        <dbReference type="ARBA" id="ARBA00023082"/>
    </source>
</evidence>
<feature type="domain" description="RNA polymerase sigma-70 region 2" evidence="5">
    <location>
        <begin position="32"/>
        <end position="92"/>
    </location>
</feature>
<dbReference type="GO" id="GO:0006352">
    <property type="term" value="P:DNA-templated transcription initiation"/>
    <property type="evidence" value="ECO:0007669"/>
    <property type="project" value="InterPro"/>
</dbReference>
<keyword evidence="8" id="KW-1185">Reference proteome</keyword>
<dbReference type="Gene3D" id="1.10.10.10">
    <property type="entry name" value="Winged helix-like DNA-binding domain superfamily/Winged helix DNA-binding domain"/>
    <property type="match status" value="1"/>
</dbReference>
<dbReference type="PANTHER" id="PTHR43133">
    <property type="entry name" value="RNA POLYMERASE ECF-TYPE SIGMA FACTO"/>
    <property type="match status" value="1"/>
</dbReference>
<dbReference type="Pfam" id="PF04542">
    <property type="entry name" value="Sigma70_r2"/>
    <property type="match status" value="1"/>
</dbReference>
<keyword evidence="4" id="KW-0804">Transcription</keyword>
<dbReference type="SUPFAM" id="SSF88946">
    <property type="entry name" value="Sigma2 domain of RNA polymerase sigma factors"/>
    <property type="match status" value="1"/>
</dbReference>
<dbReference type="InterPro" id="IPR014284">
    <property type="entry name" value="RNA_pol_sigma-70_dom"/>
</dbReference>
<reference evidence="7 8" key="1">
    <citation type="submission" date="2020-01" db="EMBL/GenBank/DDBJ databases">
        <title>Complete genome sequence of Chitinophaga sp. H33E-04 isolated from quinoa roots.</title>
        <authorList>
            <person name="Weon H.-Y."/>
            <person name="Lee S.A."/>
        </authorList>
    </citation>
    <scope>NUCLEOTIDE SEQUENCE [LARGE SCALE GENOMIC DNA]</scope>
    <source>
        <strain evidence="7 8">H33E-04</strain>
    </source>
</reference>
<sequence length="182" mass="21517">MAGSENINQTAIADHELWTAFKQGNVQAFSEMYRRHAGALYNYGYHLVPDAALVKDAMQDLFADLWRTRSNLSDTTSIKYYLFRSLRRRLYRLADIKTIATTTSLQTESIEELTIRTEEYLLLTQKLQYLLSRLPERQQEVIRLRFYDNFSWDEIAGILQINEQSVRNLVQRAVLKMRENWK</sequence>
<dbReference type="GO" id="GO:0016987">
    <property type="term" value="F:sigma factor activity"/>
    <property type="evidence" value="ECO:0007669"/>
    <property type="project" value="UniProtKB-KW"/>
</dbReference>
<dbReference type="InterPro" id="IPR013324">
    <property type="entry name" value="RNA_pol_sigma_r3/r4-like"/>
</dbReference>
<evidence type="ECO:0000259" key="5">
    <source>
        <dbReference type="Pfam" id="PF04542"/>
    </source>
</evidence>